<accession>A0A1I2HPB3</accession>
<proteinExistence type="predicted"/>
<protein>
    <submittedName>
        <fullName evidence="2">Uncharacterized protein</fullName>
    </submittedName>
</protein>
<feature type="region of interest" description="Disordered" evidence="1">
    <location>
        <begin position="112"/>
        <end position="146"/>
    </location>
</feature>
<dbReference type="OrthoDB" id="3822696at2"/>
<dbReference type="STRING" id="35752.SAMN05421541_108313"/>
<dbReference type="EMBL" id="FONV01000008">
    <property type="protein sequence ID" value="SFF30566.1"/>
    <property type="molecule type" value="Genomic_DNA"/>
</dbReference>
<evidence type="ECO:0000256" key="1">
    <source>
        <dbReference type="SAM" id="MobiDB-lite"/>
    </source>
</evidence>
<gene>
    <name evidence="2" type="ORF">SAMN05421541_108313</name>
</gene>
<organism evidence="2 3">
    <name type="scientific">Actinoplanes philippinensis</name>
    <dbReference type="NCBI Taxonomy" id="35752"/>
    <lineage>
        <taxon>Bacteria</taxon>
        <taxon>Bacillati</taxon>
        <taxon>Actinomycetota</taxon>
        <taxon>Actinomycetes</taxon>
        <taxon>Micromonosporales</taxon>
        <taxon>Micromonosporaceae</taxon>
        <taxon>Actinoplanes</taxon>
    </lineage>
</organism>
<dbReference type="Proteomes" id="UP000199645">
    <property type="component" value="Unassembled WGS sequence"/>
</dbReference>
<sequence>MAADLSTSARQALLTLLVRADRVSNPELRKDYRIEITKSAREELAAAKLIVFGKGPRNAIFYELTDLGWARARAEFRSPPPDRVAGAWLLHYATLRHLAAHLDRTDHQLADVFAEPDPGPSTGDTSTDGPDTGGPDSGGPDGAGSVEDRIRSAYHELAAAPGDLVALAAIRQRLTGVDRTDQDRALTDLDRRREIHLDPDPARHQLTPDARDAAILIGGEAKHLITIGRP</sequence>
<reference evidence="2 3" key="1">
    <citation type="submission" date="2016-10" db="EMBL/GenBank/DDBJ databases">
        <authorList>
            <person name="de Groot N.N."/>
        </authorList>
    </citation>
    <scope>NUCLEOTIDE SEQUENCE [LARGE SCALE GENOMIC DNA]</scope>
    <source>
        <strain evidence="2 3">DSM 43019</strain>
    </source>
</reference>
<feature type="compositionally biased region" description="Gly residues" evidence="1">
    <location>
        <begin position="131"/>
        <end position="142"/>
    </location>
</feature>
<dbReference type="RefSeq" id="WP_143133883.1">
    <property type="nucleotide sequence ID" value="NZ_BOMT01000001.1"/>
</dbReference>
<name>A0A1I2HPB3_9ACTN</name>
<dbReference type="AlphaFoldDB" id="A0A1I2HPB3"/>
<feature type="compositionally biased region" description="Low complexity" evidence="1">
    <location>
        <begin position="120"/>
        <end position="130"/>
    </location>
</feature>
<evidence type="ECO:0000313" key="2">
    <source>
        <dbReference type="EMBL" id="SFF30566.1"/>
    </source>
</evidence>
<keyword evidence="3" id="KW-1185">Reference proteome</keyword>
<evidence type="ECO:0000313" key="3">
    <source>
        <dbReference type="Proteomes" id="UP000199645"/>
    </source>
</evidence>